<dbReference type="PANTHER" id="PTHR42659:SF2">
    <property type="entry name" value="XANTHINE DEHYDROGENASE SUBUNIT C-RELATED"/>
    <property type="match status" value="1"/>
</dbReference>
<organism evidence="5">
    <name type="scientific">marine metagenome</name>
    <dbReference type="NCBI Taxonomy" id="408172"/>
    <lineage>
        <taxon>unclassified sequences</taxon>
        <taxon>metagenomes</taxon>
        <taxon>ecological metagenomes</taxon>
    </lineage>
</organism>
<evidence type="ECO:0000256" key="1">
    <source>
        <dbReference type="ARBA" id="ARBA00022630"/>
    </source>
</evidence>
<dbReference type="InterPro" id="IPR036318">
    <property type="entry name" value="FAD-bd_PCMH-like_sf"/>
</dbReference>
<evidence type="ECO:0000259" key="4">
    <source>
        <dbReference type="PROSITE" id="PS51387"/>
    </source>
</evidence>
<dbReference type="InterPro" id="IPR005107">
    <property type="entry name" value="CO_DH_flav_C"/>
</dbReference>
<dbReference type="Gene3D" id="3.30.390.50">
    <property type="entry name" value="CO dehydrogenase flavoprotein, C-terminal domain"/>
    <property type="match status" value="1"/>
</dbReference>
<dbReference type="InterPro" id="IPR036683">
    <property type="entry name" value="CO_DH_flav_C_dom_sf"/>
</dbReference>
<dbReference type="GO" id="GO:0071949">
    <property type="term" value="F:FAD binding"/>
    <property type="evidence" value="ECO:0007669"/>
    <property type="project" value="InterPro"/>
</dbReference>
<dbReference type="AlphaFoldDB" id="A0A381Q4M8"/>
<dbReference type="PROSITE" id="PS51387">
    <property type="entry name" value="FAD_PCMH"/>
    <property type="match status" value="1"/>
</dbReference>
<dbReference type="InterPro" id="IPR051312">
    <property type="entry name" value="Diverse_Substr_Oxidored"/>
</dbReference>
<dbReference type="InterPro" id="IPR016169">
    <property type="entry name" value="FAD-bd_PCMH_sub2"/>
</dbReference>
<proteinExistence type="predicted"/>
<dbReference type="InterPro" id="IPR016167">
    <property type="entry name" value="FAD-bd_PCMH_sub1"/>
</dbReference>
<dbReference type="Gene3D" id="3.30.465.10">
    <property type="match status" value="1"/>
</dbReference>
<dbReference type="Pfam" id="PF03450">
    <property type="entry name" value="CO_deh_flav_C"/>
    <property type="match status" value="1"/>
</dbReference>
<dbReference type="GO" id="GO:0016491">
    <property type="term" value="F:oxidoreductase activity"/>
    <property type="evidence" value="ECO:0007669"/>
    <property type="project" value="UniProtKB-KW"/>
</dbReference>
<feature type="domain" description="FAD-binding PCMH-type" evidence="4">
    <location>
        <begin position="1"/>
        <end position="177"/>
    </location>
</feature>
<dbReference type="SUPFAM" id="SSF55447">
    <property type="entry name" value="CO dehydrogenase flavoprotein C-terminal domain-like"/>
    <property type="match status" value="1"/>
</dbReference>
<keyword evidence="2" id="KW-0274">FAD</keyword>
<dbReference type="Pfam" id="PF00941">
    <property type="entry name" value="FAD_binding_5"/>
    <property type="match status" value="1"/>
</dbReference>
<gene>
    <name evidence="5" type="ORF">METZ01_LOCUS25417</name>
</gene>
<dbReference type="EMBL" id="UINC01001150">
    <property type="protein sequence ID" value="SUZ72563.1"/>
    <property type="molecule type" value="Genomic_DNA"/>
</dbReference>
<dbReference type="FunFam" id="3.30.465.10:FF:000017">
    <property type="entry name" value="Xanthine dehydrogenase, FAD binding subunit"/>
    <property type="match status" value="1"/>
</dbReference>
<dbReference type="InterPro" id="IPR002346">
    <property type="entry name" value="Mopterin_DH_FAD-bd"/>
</dbReference>
<protein>
    <recommendedName>
        <fullName evidence="4">FAD-binding PCMH-type domain-containing protein</fullName>
    </recommendedName>
</protein>
<name>A0A381Q4M8_9ZZZZ</name>
<dbReference type="SUPFAM" id="SSF56176">
    <property type="entry name" value="FAD-binding/transporter-associated domain-like"/>
    <property type="match status" value="1"/>
</dbReference>
<evidence type="ECO:0000256" key="3">
    <source>
        <dbReference type="ARBA" id="ARBA00023002"/>
    </source>
</evidence>
<accession>A0A381Q4M8</accession>
<keyword evidence="3" id="KW-0560">Oxidoreductase</keyword>
<dbReference type="PANTHER" id="PTHR42659">
    <property type="entry name" value="XANTHINE DEHYDROGENASE SUBUNIT C-RELATED"/>
    <property type="match status" value="1"/>
</dbReference>
<evidence type="ECO:0000313" key="5">
    <source>
        <dbReference type="EMBL" id="SUZ72563.1"/>
    </source>
</evidence>
<sequence length="275" mass="28752">MIPAAFDYKRAGSSEEAVALIAEYGDEAKLLAGGHSLIPMMKLRLAVPTVLVDIGQVGDLSYIDDRDDHVAIGALATHRSLETSELLLSQCPILAHVASKVGDPQVRHRGTIGGSLAHADPASDLPAAMLALGGSLIAQGPAGEREIQGSEFFTGYFESALTDEEMVTEIRVPKAPGDSWNYQKFNRRAQDWAIVGVAAVQVEGATRVSLVNMGSTPLRADAVEAALAGGASSAEAAEQAAEGTDAPTDLNASPEYRAHLARVLTRRALDAAGIS</sequence>
<reference evidence="5" key="1">
    <citation type="submission" date="2018-05" db="EMBL/GenBank/DDBJ databases">
        <authorList>
            <person name="Lanie J.A."/>
            <person name="Ng W.-L."/>
            <person name="Kazmierczak K.M."/>
            <person name="Andrzejewski T.M."/>
            <person name="Davidsen T.M."/>
            <person name="Wayne K.J."/>
            <person name="Tettelin H."/>
            <person name="Glass J.I."/>
            <person name="Rusch D."/>
            <person name="Podicherti R."/>
            <person name="Tsui H.-C.T."/>
            <person name="Winkler M.E."/>
        </authorList>
    </citation>
    <scope>NUCLEOTIDE SEQUENCE</scope>
</reference>
<keyword evidence="1" id="KW-0285">Flavoprotein</keyword>
<dbReference type="InterPro" id="IPR016166">
    <property type="entry name" value="FAD-bd_PCMH"/>
</dbReference>
<dbReference type="SMART" id="SM01092">
    <property type="entry name" value="CO_deh_flav_C"/>
    <property type="match status" value="1"/>
</dbReference>
<dbReference type="Gene3D" id="3.30.43.10">
    <property type="entry name" value="Uridine Diphospho-n-acetylenolpyruvylglucosamine Reductase, domain 2"/>
    <property type="match status" value="1"/>
</dbReference>
<evidence type="ECO:0000256" key="2">
    <source>
        <dbReference type="ARBA" id="ARBA00022827"/>
    </source>
</evidence>